<protein>
    <recommendedName>
        <fullName evidence="2">Electron transfer flavoprotein subunit beta</fullName>
    </recommendedName>
</protein>
<evidence type="ECO:0000256" key="4">
    <source>
        <dbReference type="ARBA" id="ARBA00022982"/>
    </source>
</evidence>
<dbReference type="InterPro" id="IPR033948">
    <property type="entry name" value="ETF_beta_N"/>
</dbReference>
<dbReference type="InterPro" id="IPR014729">
    <property type="entry name" value="Rossmann-like_a/b/a_fold"/>
</dbReference>
<sequence length="246" mass="26026">MKILVCISNVPDTTSKITFTNNNSEFNTAGVQYIINPYDEIALARAIELTDAGTSGTVTVITVGDASTEATIRKALAIGANDAVRVDALPSDAWFVANQIADYAKKNNFDLILTGRESIDYNGAQVGAMVAELLGLPSVSIAKGLAIEGNQARLEREIEGGKEVVSATLPLVVGTAEGVAEPKIPNMRGIMAARTKPLSVVEPIAVQPLTKINNYSTPPARGNVKLVDENSINELVNLLHSEAKVI</sequence>
<dbReference type="Proteomes" id="UP000295197">
    <property type="component" value="Unassembled WGS sequence"/>
</dbReference>
<dbReference type="OrthoDB" id="9804960at2"/>
<evidence type="ECO:0000313" key="7">
    <source>
        <dbReference type="Proteomes" id="UP000295197"/>
    </source>
</evidence>
<reference evidence="6 7" key="1">
    <citation type="submission" date="2019-03" db="EMBL/GenBank/DDBJ databases">
        <title>Genomic Encyclopedia of Type Strains, Phase IV (KMG-IV): sequencing the most valuable type-strain genomes for metagenomic binning, comparative biology and taxonomic classification.</title>
        <authorList>
            <person name="Goeker M."/>
        </authorList>
    </citation>
    <scope>NUCLEOTIDE SEQUENCE [LARGE SCALE GENOMIC DNA]</scope>
    <source>
        <strain evidence="6 7">DSM 22362</strain>
    </source>
</reference>
<evidence type="ECO:0000313" key="6">
    <source>
        <dbReference type="EMBL" id="TCV13649.1"/>
    </source>
</evidence>
<dbReference type="SUPFAM" id="SSF52402">
    <property type="entry name" value="Adenine nucleotide alpha hydrolases-like"/>
    <property type="match status" value="1"/>
</dbReference>
<name>A0A4R3VT36_9SPHI</name>
<organism evidence="6 7">
    <name type="scientific">Sphingobacterium alimentarium</name>
    <dbReference type="NCBI Taxonomy" id="797292"/>
    <lineage>
        <taxon>Bacteria</taxon>
        <taxon>Pseudomonadati</taxon>
        <taxon>Bacteroidota</taxon>
        <taxon>Sphingobacteriia</taxon>
        <taxon>Sphingobacteriales</taxon>
        <taxon>Sphingobacteriaceae</taxon>
        <taxon>Sphingobacterium</taxon>
    </lineage>
</organism>
<dbReference type="PANTHER" id="PTHR21294">
    <property type="entry name" value="ELECTRON TRANSFER FLAVOPROTEIN BETA-SUBUNIT"/>
    <property type="match status" value="1"/>
</dbReference>
<evidence type="ECO:0000259" key="5">
    <source>
        <dbReference type="SMART" id="SM00893"/>
    </source>
</evidence>
<keyword evidence="7" id="KW-1185">Reference proteome</keyword>
<dbReference type="AlphaFoldDB" id="A0A4R3VT36"/>
<dbReference type="CDD" id="cd01714">
    <property type="entry name" value="ETF_beta"/>
    <property type="match status" value="1"/>
</dbReference>
<comment type="similarity">
    <text evidence="1">Belongs to the ETF beta-subunit/FixA family.</text>
</comment>
<evidence type="ECO:0000256" key="3">
    <source>
        <dbReference type="ARBA" id="ARBA00022448"/>
    </source>
</evidence>
<dbReference type="Gene3D" id="3.40.50.620">
    <property type="entry name" value="HUPs"/>
    <property type="match status" value="1"/>
</dbReference>
<evidence type="ECO:0000256" key="2">
    <source>
        <dbReference type="ARBA" id="ARBA00016797"/>
    </source>
</evidence>
<dbReference type="Pfam" id="PF01012">
    <property type="entry name" value="ETF"/>
    <property type="match status" value="1"/>
</dbReference>
<dbReference type="SMART" id="SM00893">
    <property type="entry name" value="ETF"/>
    <property type="match status" value="1"/>
</dbReference>
<dbReference type="PANTHER" id="PTHR21294:SF8">
    <property type="entry name" value="ELECTRON TRANSFER FLAVOPROTEIN SUBUNIT BETA"/>
    <property type="match status" value="1"/>
</dbReference>
<dbReference type="PIRSF" id="PIRSF000090">
    <property type="entry name" value="Beta-ETF"/>
    <property type="match status" value="1"/>
</dbReference>
<dbReference type="RefSeq" id="WP_132777622.1">
    <property type="nucleotide sequence ID" value="NZ_SMBZ01000019.1"/>
</dbReference>
<dbReference type="EMBL" id="SMBZ01000019">
    <property type="protein sequence ID" value="TCV13649.1"/>
    <property type="molecule type" value="Genomic_DNA"/>
</dbReference>
<keyword evidence="3" id="KW-0813">Transport</keyword>
<proteinExistence type="inferred from homology"/>
<dbReference type="GO" id="GO:0005829">
    <property type="term" value="C:cytosol"/>
    <property type="evidence" value="ECO:0007669"/>
    <property type="project" value="TreeGrafter"/>
</dbReference>
<gene>
    <name evidence="6" type="ORF">EDC17_10195</name>
</gene>
<feature type="domain" description="Electron transfer flavoprotein alpha/beta-subunit N-terminal" evidence="5">
    <location>
        <begin position="23"/>
        <end position="203"/>
    </location>
</feature>
<keyword evidence="4" id="KW-0249">Electron transport</keyword>
<dbReference type="InterPro" id="IPR014730">
    <property type="entry name" value="ETF_a/b_N"/>
</dbReference>
<dbReference type="GO" id="GO:0009055">
    <property type="term" value="F:electron transfer activity"/>
    <property type="evidence" value="ECO:0007669"/>
    <property type="project" value="InterPro"/>
</dbReference>
<accession>A0A4R3VT36</accession>
<comment type="caution">
    <text evidence="6">The sequence shown here is derived from an EMBL/GenBank/DDBJ whole genome shotgun (WGS) entry which is preliminary data.</text>
</comment>
<evidence type="ECO:0000256" key="1">
    <source>
        <dbReference type="ARBA" id="ARBA00007557"/>
    </source>
</evidence>
<dbReference type="InterPro" id="IPR012255">
    <property type="entry name" value="ETF_b"/>
</dbReference>